<evidence type="ECO:0000313" key="3">
    <source>
        <dbReference type="Proteomes" id="UP001360953"/>
    </source>
</evidence>
<feature type="compositionally biased region" description="Low complexity" evidence="1">
    <location>
        <begin position="19"/>
        <end position="32"/>
    </location>
</feature>
<organism evidence="2 3">
    <name type="scientific">Phyllosticta citribraziliensis</name>
    <dbReference type="NCBI Taxonomy" id="989973"/>
    <lineage>
        <taxon>Eukaryota</taxon>
        <taxon>Fungi</taxon>
        <taxon>Dikarya</taxon>
        <taxon>Ascomycota</taxon>
        <taxon>Pezizomycotina</taxon>
        <taxon>Dothideomycetes</taxon>
        <taxon>Dothideomycetes incertae sedis</taxon>
        <taxon>Botryosphaeriales</taxon>
        <taxon>Phyllostictaceae</taxon>
        <taxon>Phyllosticta</taxon>
    </lineage>
</organism>
<dbReference type="Proteomes" id="UP001360953">
    <property type="component" value="Unassembled WGS sequence"/>
</dbReference>
<comment type="caution">
    <text evidence="2">The sequence shown here is derived from an EMBL/GenBank/DDBJ whole genome shotgun (WGS) entry which is preliminary data.</text>
</comment>
<dbReference type="RefSeq" id="XP_066657439.1">
    <property type="nucleotide sequence ID" value="XM_066799338.1"/>
</dbReference>
<proteinExistence type="predicted"/>
<feature type="region of interest" description="Disordered" evidence="1">
    <location>
        <begin position="19"/>
        <end position="61"/>
    </location>
</feature>
<reference evidence="2 3" key="1">
    <citation type="submission" date="2024-04" db="EMBL/GenBank/DDBJ databases">
        <title>Phyllosticta paracitricarpa is synonymous to the EU quarantine fungus P. citricarpa based on phylogenomic analyses.</title>
        <authorList>
            <consortium name="Lawrence Berkeley National Laboratory"/>
            <person name="Van ingen-buijs V.A."/>
            <person name="Van westerhoven A.C."/>
            <person name="Haridas S."/>
            <person name="Skiadas P."/>
            <person name="Martin F."/>
            <person name="Groenewald J.Z."/>
            <person name="Crous P.W."/>
            <person name="Seidl M.F."/>
        </authorList>
    </citation>
    <scope>NUCLEOTIDE SEQUENCE [LARGE SCALE GENOMIC DNA]</scope>
    <source>
        <strain evidence="2 3">CPC 17464</strain>
    </source>
</reference>
<dbReference type="GeneID" id="92032244"/>
<accession>A0ABR1LZA6</accession>
<gene>
    <name evidence="2" type="ORF">J3D65DRAFT_615554</name>
</gene>
<keyword evidence="3" id="KW-1185">Reference proteome</keyword>
<sequence>MKDMCVYIEILLCLASSPLPPSLSLTPTNLPAQKGQHTTHHASRGDEERVNHKKRSRRPATYSEMRVSYLCV</sequence>
<evidence type="ECO:0000313" key="2">
    <source>
        <dbReference type="EMBL" id="KAK7540508.1"/>
    </source>
</evidence>
<protein>
    <recommendedName>
        <fullName evidence="4">Secreted protein</fullName>
    </recommendedName>
</protein>
<evidence type="ECO:0008006" key="4">
    <source>
        <dbReference type="Google" id="ProtNLM"/>
    </source>
</evidence>
<name>A0ABR1LZA6_9PEZI</name>
<evidence type="ECO:0000256" key="1">
    <source>
        <dbReference type="SAM" id="MobiDB-lite"/>
    </source>
</evidence>
<dbReference type="EMBL" id="JBBPEH010000003">
    <property type="protein sequence ID" value="KAK7540508.1"/>
    <property type="molecule type" value="Genomic_DNA"/>
</dbReference>